<comment type="caution">
    <text evidence="3">The sequence shown here is derived from an EMBL/GenBank/DDBJ whole genome shotgun (WGS) entry which is preliminary data.</text>
</comment>
<organism evidence="3 4">
    <name type="scientific">Artemisia annua</name>
    <name type="common">Sweet wormwood</name>
    <dbReference type="NCBI Taxonomy" id="35608"/>
    <lineage>
        <taxon>Eukaryota</taxon>
        <taxon>Viridiplantae</taxon>
        <taxon>Streptophyta</taxon>
        <taxon>Embryophyta</taxon>
        <taxon>Tracheophyta</taxon>
        <taxon>Spermatophyta</taxon>
        <taxon>Magnoliopsida</taxon>
        <taxon>eudicotyledons</taxon>
        <taxon>Gunneridae</taxon>
        <taxon>Pentapetalae</taxon>
        <taxon>asterids</taxon>
        <taxon>campanulids</taxon>
        <taxon>Asterales</taxon>
        <taxon>Asteraceae</taxon>
        <taxon>Asteroideae</taxon>
        <taxon>Anthemideae</taxon>
        <taxon>Artemisiinae</taxon>
        <taxon>Artemisia</taxon>
    </lineage>
</organism>
<keyword evidence="1" id="KW-0175">Coiled coil</keyword>
<evidence type="ECO:0000313" key="4">
    <source>
        <dbReference type="Proteomes" id="UP000245207"/>
    </source>
</evidence>
<dbReference type="STRING" id="35608.A0A2U1LX92"/>
<name>A0A2U1LX92_ARTAN</name>
<evidence type="ECO:0000256" key="2">
    <source>
        <dbReference type="SAM" id="MobiDB-lite"/>
    </source>
</evidence>
<dbReference type="Proteomes" id="UP000245207">
    <property type="component" value="Unassembled WGS sequence"/>
</dbReference>
<dbReference type="PANTHER" id="PTHR35992:SF1">
    <property type="entry name" value="CYTOMATRIX PROTEIN-LIKE PROTEIN"/>
    <property type="match status" value="1"/>
</dbReference>
<evidence type="ECO:0000256" key="1">
    <source>
        <dbReference type="SAM" id="Coils"/>
    </source>
</evidence>
<feature type="coiled-coil region" evidence="1">
    <location>
        <begin position="30"/>
        <end position="57"/>
    </location>
</feature>
<feature type="compositionally biased region" description="Polar residues" evidence="2">
    <location>
        <begin position="255"/>
        <end position="264"/>
    </location>
</feature>
<dbReference type="PANTHER" id="PTHR35992">
    <property type="entry name" value="CYTOMATRIX PROTEIN-LIKE PROTEIN"/>
    <property type="match status" value="1"/>
</dbReference>
<dbReference type="OrthoDB" id="1921280at2759"/>
<dbReference type="EMBL" id="PKPP01007348">
    <property type="protein sequence ID" value="PWA53629.1"/>
    <property type="molecule type" value="Genomic_DNA"/>
</dbReference>
<sequence>MGKRRVSSSVEKAKDRESWKNIFKGLFDMIQKQQRQIESFVKERKSLEKIIKSLHERWAFDVNLLQDHISQMKRDMKVKDMVRFVDTAKANMIISMKHKEAKINKRKFEDVDDERADLKTLFDELTEALAEPKRVTRSNKKEFKESALKAERDFAWNQFNKKDNELQSVIRKNKQEVGAANDKVANLMSALEKSEFSNIDKDKTISALREDLSVLESDSRKKNEEISRLNKELEVLRGGGNRSITPVLQRCMVTSSKNNSSDVTITEKERRSSKRKAPDTTILFNSTLKVPKLKN</sequence>
<dbReference type="AlphaFoldDB" id="A0A2U1LX92"/>
<accession>A0A2U1LX92</accession>
<protein>
    <submittedName>
        <fullName evidence="3">Uncharacterized protein</fullName>
    </submittedName>
</protein>
<keyword evidence="4" id="KW-1185">Reference proteome</keyword>
<feature type="coiled-coil region" evidence="1">
    <location>
        <begin position="205"/>
        <end position="232"/>
    </location>
</feature>
<feature type="region of interest" description="Disordered" evidence="2">
    <location>
        <begin position="255"/>
        <end position="279"/>
    </location>
</feature>
<proteinExistence type="predicted"/>
<gene>
    <name evidence="3" type="ORF">CTI12_AA443340</name>
</gene>
<reference evidence="3 4" key="1">
    <citation type="journal article" date="2018" name="Mol. Plant">
        <title>The genome of Artemisia annua provides insight into the evolution of Asteraceae family and artemisinin biosynthesis.</title>
        <authorList>
            <person name="Shen Q."/>
            <person name="Zhang L."/>
            <person name="Liao Z."/>
            <person name="Wang S."/>
            <person name="Yan T."/>
            <person name="Shi P."/>
            <person name="Liu M."/>
            <person name="Fu X."/>
            <person name="Pan Q."/>
            <person name="Wang Y."/>
            <person name="Lv Z."/>
            <person name="Lu X."/>
            <person name="Zhang F."/>
            <person name="Jiang W."/>
            <person name="Ma Y."/>
            <person name="Chen M."/>
            <person name="Hao X."/>
            <person name="Li L."/>
            <person name="Tang Y."/>
            <person name="Lv G."/>
            <person name="Zhou Y."/>
            <person name="Sun X."/>
            <person name="Brodelius P.E."/>
            <person name="Rose J.K.C."/>
            <person name="Tang K."/>
        </authorList>
    </citation>
    <scope>NUCLEOTIDE SEQUENCE [LARGE SCALE GENOMIC DNA]</scope>
    <source>
        <strain evidence="4">cv. Huhao1</strain>
        <tissue evidence="3">Leaf</tissue>
    </source>
</reference>
<evidence type="ECO:0000313" key="3">
    <source>
        <dbReference type="EMBL" id="PWA53629.1"/>
    </source>
</evidence>